<evidence type="ECO:0000256" key="1">
    <source>
        <dbReference type="ARBA" id="ARBA00010838"/>
    </source>
</evidence>
<evidence type="ECO:0000256" key="4">
    <source>
        <dbReference type="ARBA" id="ARBA00023277"/>
    </source>
</evidence>
<feature type="active site" description="Nucleophile" evidence="7">
    <location>
        <position position="360"/>
    </location>
</feature>
<name>A0A975G8C5_9BACT</name>
<gene>
    <name evidence="10" type="ORF">KBB96_20430</name>
</gene>
<evidence type="ECO:0000313" key="11">
    <source>
        <dbReference type="Proteomes" id="UP000676169"/>
    </source>
</evidence>
<feature type="binding site" evidence="8">
    <location>
        <position position="21"/>
    </location>
    <ligand>
        <name>substrate</name>
    </ligand>
</feature>
<dbReference type="AlphaFoldDB" id="A0A975G8C5"/>
<dbReference type="PANTHER" id="PTHR10353">
    <property type="entry name" value="GLYCOSYL HYDROLASE"/>
    <property type="match status" value="1"/>
</dbReference>
<dbReference type="FunFam" id="3.20.20.80:FF:000004">
    <property type="entry name" value="Beta-glucosidase 6-phospho-beta-glucosidase"/>
    <property type="match status" value="1"/>
</dbReference>
<evidence type="ECO:0000256" key="8">
    <source>
        <dbReference type="PIRSR" id="PIRSR617736-2"/>
    </source>
</evidence>
<protein>
    <recommendedName>
        <fullName evidence="9">Beta-glucosidase</fullName>
        <ecNumber evidence="9">3.2.1.21</ecNumber>
    </recommendedName>
</protein>
<dbReference type="PRINTS" id="PR00131">
    <property type="entry name" value="GLHYDRLASE1"/>
</dbReference>
<dbReference type="InterPro" id="IPR017853">
    <property type="entry name" value="GH"/>
</dbReference>
<evidence type="ECO:0000256" key="3">
    <source>
        <dbReference type="ARBA" id="ARBA00023001"/>
    </source>
</evidence>
<feature type="binding site" evidence="8">
    <location>
        <position position="166"/>
    </location>
    <ligand>
        <name>substrate</name>
    </ligand>
</feature>
<dbReference type="PANTHER" id="PTHR10353:SF36">
    <property type="entry name" value="LP05116P"/>
    <property type="match status" value="1"/>
</dbReference>
<dbReference type="SUPFAM" id="SSF51445">
    <property type="entry name" value="(Trans)glycosidases"/>
    <property type="match status" value="1"/>
</dbReference>
<dbReference type="EMBL" id="CP073100">
    <property type="protein sequence ID" value="QUE51207.1"/>
    <property type="molecule type" value="Genomic_DNA"/>
</dbReference>
<accession>A0A975G8C5</accession>
<dbReference type="Proteomes" id="UP000676169">
    <property type="component" value="Chromosome"/>
</dbReference>
<keyword evidence="11" id="KW-1185">Reference proteome</keyword>
<comment type="catalytic activity">
    <reaction evidence="9">
        <text>Hydrolysis of terminal, non-reducing beta-D-glucosyl residues with release of beta-D-glucose.</text>
        <dbReference type="EC" id="3.2.1.21"/>
    </reaction>
</comment>
<keyword evidence="5 9" id="KW-0326">Glycosidase</keyword>
<dbReference type="GO" id="GO:0030245">
    <property type="term" value="P:cellulose catabolic process"/>
    <property type="evidence" value="ECO:0007669"/>
    <property type="project" value="UniProtKB-KW"/>
</dbReference>
<dbReference type="KEGG" id="lamb:KBB96_20430"/>
<evidence type="ECO:0000256" key="5">
    <source>
        <dbReference type="ARBA" id="ARBA00023295"/>
    </source>
</evidence>
<dbReference type="InterPro" id="IPR017736">
    <property type="entry name" value="Glyco_hydro_1_beta-glucosidase"/>
</dbReference>
<keyword evidence="2 9" id="KW-0378">Hydrolase</keyword>
<feature type="binding site" evidence="8">
    <location>
        <begin position="414"/>
        <end position="415"/>
    </location>
    <ligand>
        <name>substrate</name>
    </ligand>
</feature>
<dbReference type="NCBIfam" id="TIGR03356">
    <property type="entry name" value="BGL"/>
    <property type="match status" value="1"/>
</dbReference>
<feature type="binding site" evidence="8">
    <location>
        <position position="407"/>
    </location>
    <ligand>
        <name>substrate</name>
    </ligand>
</feature>
<dbReference type="Pfam" id="PF00232">
    <property type="entry name" value="Glyco_hydro_1"/>
    <property type="match status" value="1"/>
</dbReference>
<feature type="active site" description="Proton donor" evidence="7">
    <location>
        <position position="167"/>
    </location>
</feature>
<sequence>MPSEFAFPEGFVWGAATAAPQIEGAAALDGKGDSVWDVFCREPGRVYGGHTPEKACDFYHRWPDDVAMMRAAGLPAFRLSIAWPRVMPEGTGCINEAGLAFYDRLIDGLLEAGIRPYITLFHWDLPEVLQERDGWANRDMAGWFADYAAEVTAKLGDRVKDWITFNEPQIFLGFGHRAGIHAPGLKLSEADVLRCAHHVNLAHGRAVGAIRSQVKDAKIGMAQVANVGIPADPDDPGSVEAARHVTLEPEWTGDASMFLGSCWWSQPMYRGCYPESLAARHPRFLETVVKAGDFAEISRPVDFHGFNYYFGRRIAADGSVVKAPPGEPRTAFGWPLHAEGMYWAARFYHEAWGLPLYVFENGLSSMDWVDVGGRVPDTMRIDFLTRYLRELHRAIADGADVRGWFHWSWMDNFEWADGYKERFGLVHVDYESRKRTPKDSLAWLSEVIRRNGGNL</sequence>
<reference evidence="10" key="1">
    <citation type="submission" date="2021-04" db="EMBL/GenBank/DDBJ databases">
        <title>Luteolibacter sp. 32A isolated from the skin of an Anderson's salamander (Ambystoma andersonii).</title>
        <authorList>
            <person name="Spergser J."/>
            <person name="Busse H.-J."/>
        </authorList>
    </citation>
    <scope>NUCLEOTIDE SEQUENCE</scope>
    <source>
        <strain evidence="10">32A</strain>
    </source>
</reference>
<evidence type="ECO:0000256" key="7">
    <source>
        <dbReference type="PIRSR" id="PIRSR617736-1"/>
    </source>
</evidence>
<keyword evidence="4" id="KW-0119">Carbohydrate metabolism</keyword>
<evidence type="ECO:0000256" key="9">
    <source>
        <dbReference type="RuleBase" id="RU361175"/>
    </source>
</evidence>
<dbReference type="RefSeq" id="WP_211631346.1">
    <property type="nucleotide sequence ID" value="NZ_CP073100.1"/>
</dbReference>
<keyword evidence="6" id="KW-0624">Polysaccharide degradation</keyword>
<evidence type="ECO:0000256" key="2">
    <source>
        <dbReference type="ARBA" id="ARBA00022801"/>
    </source>
</evidence>
<feature type="binding site" evidence="8">
    <location>
        <position position="309"/>
    </location>
    <ligand>
        <name>substrate</name>
    </ligand>
</feature>
<dbReference type="Gene3D" id="3.20.20.80">
    <property type="entry name" value="Glycosidases"/>
    <property type="match status" value="1"/>
</dbReference>
<feature type="binding site" evidence="8">
    <location>
        <position position="122"/>
    </location>
    <ligand>
        <name>substrate</name>
    </ligand>
</feature>
<organism evidence="10 11">
    <name type="scientific">Luteolibacter ambystomatis</name>
    <dbReference type="NCBI Taxonomy" id="2824561"/>
    <lineage>
        <taxon>Bacteria</taxon>
        <taxon>Pseudomonadati</taxon>
        <taxon>Verrucomicrobiota</taxon>
        <taxon>Verrucomicrobiia</taxon>
        <taxon>Verrucomicrobiales</taxon>
        <taxon>Verrucomicrobiaceae</taxon>
        <taxon>Luteolibacter</taxon>
    </lineage>
</organism>
<dbReference type="GO" id="GO:0005829">
    <property type="term" value="C:cytosol"/>
    <property type="evidence" value="ECO:0007669"/>
    <property type="project" value="TreeGrafter"/>
</dbReference>
<dbReference type="EC" id="3.2.1.21" evidence="9"/>
<comment type="similarity">
    <text evidence="1 9">Belongs to the glycosyl hydrolase 1 family.</text>
</comment>
<evidence type="ECO:0000313" key="10">
    <source>
        <dbReference type="EMBL" id="QUE51207.1"/>
    </source>
</evidence>
<proteinExistence type="inferred from homology"/>
<dbReference type="GO" id="GO:0008422">
    <property type="term" value="F:beta-glucosidase activity"/>
    <property type="evidence" value="ECO:0007669"/>
    <property type="project" value="UniProtKB-EC"/>
</dbReference>
<evidence type="ECO:0000256" key="6">
    <source>
        <dbReference type="ARBA" id="ARBA00023326"/>
    </source>
</evidence>
<dbReference type="InterPro" id="IPR001360">
    <property type="entry name" value="Glyco_hydro_1"/>
</dbReference>
<keyword evidence="3" id="KW-0136">Cellulose degradation</keyword>